<keyword evidence="1" id="KW-0378">Hydrolase</keyword>
<feature type="domain" description="Sialate O-acetylesterase" evidence="3">
    <location>
        <begin position="26"/>
        <end position="249"/>
    </location>
</feature>
<dbReference type="InterPro" id="IPR052940">
    <property type="entry name" value="Carb_Esterase_6"/>
</dbReference>
<comment type="caution">
    <text evidence="4">The sequence shown here is derived from an EMBL/GenBank/DDBJ whole genome shotgun (WGS) entry which is preliminary data.</text>
</comment>
<dbReference type="Gene3D" id="3.40.50.1110">
    <property type="entry name" value="SGNH hydrolase"/>
    <property type="match status" value="1"/>
</dbReference>
<feature type="chain" id="PRO_5046547469" evidence="2">
    <location>
        <begin position="19"/>
        <end position="253"/>
    </location>
</feature>
<dbReference type="InterPro" id="IPR036514">
    <property type="entry name" value="SGNH_hydro_sf"/>
</dbReference>
<dbReference type="RefSeq" id="WP_269002477.1">
    <property type="nucleotide sequence ID" value="NZ_JAANOH010000004.1"/>
</dbReference>
<dbReference type="PANTHER" id="PTHR31988">
    <property type="entry name" value="ESTERASE, PUTATIVE (DUF303)-RELATED"/>
    <property type="match status" value="1"/>
</dbReference>
<evidence type="ECO:0000313" key="5">
    <source>
        <dbReference type="Proteomes" id="UP001321186"/>
    </source>
</evidence>
<dbReference type="SUPFAM" id="SSF52266">
    <property type="entry name" value="SGNH hydrolase"/>
    <property type="match status" value="1"/>
</dbReference>
<reference evidence="4 5" key="1">
    <citation type="submission" date="2020-03" db="EMBL/GenBank/DDBJ databases">
        <authorList>
            <person name="Pitt A."/>
            <person name="Hahn M.W."/>
        </authorList>
    </citation>
    <scope>NUCLEOTIDE SEQUENCE [LARGE SCALE GENOMIC DNA]</scope>
    <source>
        <strain evidence="4 5">5A-MARBSE</strain>
    </source>
</reference>
<proteinExistence type="predicted"/>
<sequence>MKYCFILLLNLTFLPLWSQSSPDSNFHIYILMGQSNMAGRGEMVEPYSSQQDERVWMFHAQNQFVQAKHPMHFDKPSLVGVGPGLSFGMEMAKQSPSVKIGLVPCAVGGSSINSWVINGYDEATKTHPLDDAIQRILAAQKLGVIKGILWHQGESDSEANKRVGYIDKLNALIAQIRSITKQTNLPFVVGELGHFNQNYLDFNQLLSSFRAPSLHIAVVSAKDLTAKSDHIHFDSRSATELGKRYALALQQLP</sequence>
<dbReference type="Pfam" id="PF03629">
    <property type="entry name" value="SASA"/>
    <property type="match status" value="1"/>
</dbReference>
<dbReference type="Proteomes" id="UP001321186">
    <property type="component" value="Unassembled WGS sequence"/>
</dbReference>
<dbReference type="PANTHER" id="PTHR31988:SF19">
    <property type="entry name" value="9-O-ACETYL-N-ACETYLNEURAMINIC ACID DEACETYLASE-RELATED"/>
    <property type="match status" value="1"/>
</dbReference>
<evidence type="ECO:0000256" key="2">
    <source>
        <dbReference type="SAM" id="SignalP"/>
    </source>
</evidence>
<protein>
    <submittedName>
        <fullName evidence="4">Sialate O-acetylesterase</fullName>
    </submittedName>
</protein>
<dbReference type="EMBL" id="JAANOH010000004">
    <property type="protein sequence ID" value="MCZ2475818.1"/>
    <property type="molecule type" value="Genomic_DNA"/>
</dbReference>
<name>A0ABT4JHS7_9BACT</name>
<feature type="signal peptide" evidence="2">
    <location>
        <begin position="1"/>
        <end position="18"/>
    </location>
</feature>
<evidence type="ECO:0000256" key="1">
    <source>
        <dbReference type="ARBA" id="ARBA00022801"/>
    </source>
</evidence>
<dbReference type="InterPro" id="IPR005181">
    <property type="entry name" value="SASA"/>
</dbReference>
<evidence type="ECO:0000313" key="4">
    <source>
        <dbReference type="EMBL" id="MCZ2475818.1"/>
    </source>
</evidence>
<keyword evidence="5" id="KW-1185">Reference proteome</keyword>
<gene>
    <name evidence="4" type="ORF">G9H61_10190</name>
</gene>
<accession>A0ABT4JHS7</accession>
<evidence type="ECO:0000259" key="3">
    <source>
        <dbReference type="Pfam" id="PF03629"/>
    </source>
</evidence>
<keyword evidence="2" id="KW-0732">Signal</keyword>
<organism evidence="4 5">
    <name type="scientific">Aquirufa ecclesiirivi</name>
    <dbReference type="NCBI Taxonomy" id="2715124"/>
    <lineage>
        <taxon>Bacteria</taxon>
        <taxon>Pseudomonadati</taxon>
        <taxon>Bacteroidota</taxon>
        <taxon>Cytophagia</taxon>
        <taxon>Cytophagales</taxon>
        <taxon>Flectobacillaceae</taxon>
        <taxon>Aquirufa</taxon>
    </lineage>
</organism>